<keyword evidence="6" id="KW-0106">Calcium</keyword>
<keyword evidence="4" id="KW-0732">Signal</keyword>
<keyword evidence="5 8" id="KW-0378">Hydrolase</keyword>
<dbReference type="EC" id="3.1.1.-" evidence="8"/>
<dbReference type="EMBL" id="JBFXLU010000246">
    <property type="protein sequence ID" value="KAL2833183.1"/>
    <property type="molecule type" value="Genomic_DNA"/>
</dbReference>
<dbReference type="InterPro" id="IPR029058">
    <property type="entry name" value="AB_hydrolase_fold"/>
</dbReference>
<dbReference type="SUPFAM" id="SSF53474">
    <property type="entry name" value="alpha/beta-Hydrolases"/>
    <property type="match status" value="1"/>
</dbReference>
<dbReference type="Pfam" id="PF07519">
    <property type="entry name" value="Tannase"/>
    <property type="match status" value="1"/>
</dbReference>
<evidence type="ECO:0000256" key="6">
    <source>
        <dbReference type="ARBA" id="ARBA00022837"/>
    </source>
</evidence>
<comment type="caution">
    <text evidence="9">The sequence shown here is derived from an EMBL/GenBank/DDBJ whole genome shotgun (WGS) entry which is preliminary data.</text>
</comment>
<evidence type="ECO:0000256" key="5">
    <source>
        <dbReference type="ARBA" id="ARBA00022801"/>
    </source>
</evidence>
<reference evidence="9 10" key="1">
    <citation type="submission" date="2024-07" db="EMBL/GenBank/DDBJ databases">
        <title>Section-level genome sequencing and comparative genomics of Aspergillus sections Usti and Cavernicolus.</title>
        <authorList>
            <consortium name="Lawrence Berkeley National Laboratory"/>
            <person name="Nybo J.L."/>
            <person name="Vesth T.C."/>
            <person name="Theobald S."/>
            <person name="Frisvad J.C."/>
            <person name="Larsen T.O."/>
            <person name="Kjaerboelling I."/>
            <person name="Rothschild-Mancinelli K."/>
            <person name="Lyhne E.K."/>
            <person name="Kogle M.E."/>
            <person name="Barry K."/>
            <person name="Clum A."/>
            <person name="Na H."/>
            <person name="Ledsgaard L."/>
            <person name="Lin J."/>
            <person name="Lipzen A."/>
            <person name="Kuo A."/>
            <person name="Riley R."/>
            <person name="Mondo S."/>
            <person name="Labutti K."/>
            <person name="Haridas S."/>
            <person name="Pangalinan J."/>
            <person name="Salamov A.A."/>
            <person name="Simmons B.A."/>
            <person name="Magnuson J.K."/>
            <person name="Chen J."/>
            <person name="Drula E."/>
            <person name="Henrissat B."/>
            <person name="Wiebenga A."/>
            <person name="Lubbers R.J."/>
            <person name="Gomes A.C."/>
            <person name="Makela M.R."/>
            <person name="Stajich J."/>
            <person name="Grigoriev I.V."/>
            <person name="Mortensen U.H."/>
            <person name="De Vries R.P."/>
            <person name="Baker S.E."/>
            <person name="Andersen M.R."/>
        </authorList>
    </citation>
    <scope>NUCLEOTIDE SEQUENCE [LARGE SCALE GENOMIC DNA]</scope>
    <source>
        <strain evidence="9 10">CBS 123904</strain>
    </source>
</reference>
<evidence type="ECO:0000256" key="3">
    <source>
        <dbReference type="ARBA" id="ARBA00022723"/>
    </source>
</evidence>
<dbReference type="PANTHER" id="PTHR33938">
    <property type="entry name" value="FERULOYL ESTERASE B-RELATED"/>
    <property type="match status" value="1"/>
</dbReference>
<accession>A0ABR4IZG8</accession>
<evidence type="ECO:0000313" key="9">
    <source>
        <dbReference type="EMBL" id="KAL2833183.1"/>
    </source>
</evidence>
<dbReference type="PANTHER" id="PTHR33938:SF8">
    <property type="entry name" value="CARBOXYLIC ESTER HYDROLASE"/>
    <property type="match status" value="1"/>
</dbReference>
<keyword evidence="10" id="KW-1185">Reference proteome</keyword>
<dbReference type="Proteomes" id="UP001610446">
    <property type="component" value="Unassembled WGS sequence"/>
</dbReference>
<keyword evidence="7" id="KW-1015">Disulfide bond</keyword>
<keyword evidence="2" id="KW-0719">Serine esterase</keyword>
<evidence type="ECO:0000256" key="4">
    <source>
        <dbReference type="ARBA" id="ARBA00022729"/>
    </source>
</evidence>
<name>A0ABR4IZG8_9EURO</name>
<proteinExistence type="inferred from homology"/>
<dbReference type="InterPro" id="IPR011118">
    <property type="entry name" value="Tannase/feruloyl_esterase"/>
</dbReference>
<evidence type="ECO:0000256" key="8">
    <source>
        <dbReference type="RuleBase" id="RU361238"/>
    </source>
</evidence>
<evidence type="ECO:0000256" key="1">
    <source>
        <dbReference type="ARBA" id="ARBA00006249"/>
    </source>
</evidence>
<sequence>MKTLFSLPALTAATPSCTEADFSSLTLPNINILSVNAIVADTYVTKLTNTFPSTKNASTQVCQVSIQYTHQGWNDTTNTWVWLPLKHWNGRFVGMGGGGWVTGDQSSLGQPVSQGYSAASTDGGHLASASTASWALISQGNLNWPLLHDFSAVALDEAASLGKLATRLFYGKSPKYSYWNGCSTGGRQGHMMAQRFPEQYDGILANAPAINWDKFIPAEFWPSLVMKLLDSYPPACELEAITDAAINACDGLDGVRDGIISLPGRCKFDPFTVVRRKVRCTNPTGTLEISRKAAQFATAVWAGAKDSNGSQLWYGLSHEASLASLGATSCTSLDNCKSVPFLVSSEWLRAIITRNTSLDLSSLTLEDYSALFRASINEFESVIGTRDPDLTLFRDAGGKMLTWHGMKDQLIFYNGTVDYYSRVLELDPNAHDYYRFFPAPGVKHCSPGPGWYPGDSFQALVDWVEKGRAPDTLVMTYVGGNPNKAQSFVCK</sequence>
<evidence type="ECO:0000313" key="10">
    <source>
        <dbReference type="Proteomes" id="UP001610446"/>
    </source>
</evidence>
<organism evidence="9 10">
    <name type="scientific">Aspergillus pseudoustus</name>
    <dbReference type="NCBI Taxonomy" id="1810923"/>
    <lineage>
        <taxon>Eukaryota</taxon>
        <taxon>Fungi</taxon>
        <taxon>Dikarya</taxon>
        <taxon>Ascomycota</taxon>
        <taxon>Pezizomycotina</taxon>
        <taxon>Eurotiomycetes</taxon>
        <taxon>Eurotiomycetidae</taxon>
        <taxon>Eurotiales</taxon>
        <taxon>Aspergillaceae</taxon>
        <taxon>Aspergillus</taxon>
        <taxon>Aspergillus subgen. Nidulantes</taxon>
    </lineage>
</organism>
<protein>
    <recommendedName>
        <fullName evidence="8">Carboxylic ester hydrolase</fullName>
        <ecNumber evidence="8">3.1.1.-</ecNumber>
    </recommendedName>
</protein>
<evidence type="ECO:0000256" key="2">
    <source>
        <dbReference type="ARBA" id="ARBA00022487"/>
    </source>
</evidence>
<comment type="similarity">
    <text evidence="1 8">Belongs to the tannase family.</text>
</comment>
<evidence type="ECO:0000256" key="7">
    <source>
        <dbReference type="ARBA" id="ARBA00023157"/>
    </source>
</evidence>
<keyword evidence="3" id="KW-0479">Metal-binding</keyword>
<gene>
    <name evidence="9" type="ORF">BJY01DRAFT_239542</name>
</gene>